<feature type="signal peptide" evidence="1">
    <location>
        <begin position="1"/>
        <end position="26"/>
    </location>
</feature>
<comment type="caution">
    <text evidence="2">The sequence shown here is derived from an EMBL/GenBank/DDBJ whole genome shotgun (WGS) entry which is preliminary data.</text>
</comment>
<proteinExistence type="predicted"/>
<keyword evidence="3" id="KW-1185">Reference proteome</keyword>
<dbReference type="Gene3D" id="2.30.30.40">
    <property type="entry name" value="SH3 Domains"/>
    <property type="match status" value="1"/>
</dbReference>
<evidence type="ECO:0000313" key="2">
    <source>
        <dbReference type="EMBL" id="GAA3052898.1"/>
    </source>
</evidence>
<name>A0ABP6LSQ2_9ACTN</name>
<keyword evidence="1" id="KW-0732">Signal</keyword>
<evidence type="ECO:0008006" key="4">
    <source>
        <dbReference type="Google" id="ProtNLM"/>
    </source>
</evidence>
<gene>
    <name evidence="2" type="ORF">GCM10010448_40250</name>
</gene>
<dbReference type="EMBL" id="BAAAUF010000034">
    <property type="protein sequence ID" value="GAA3052898.1"/>
    <property type="molecule type" value="Genomic_DNA"/>
</dbReference>
<evidence type="ECO:0000256" key="1">
    <source>
        <dbReference type="SAM" id="SignalP"/>
    </source>
</evidence>
<dbReference type="RefSeq" id="WP_234515830.1">
    <property type="nucleotide sequence ID" value="NZ_BAAAUF010000034.1"/>
</dbReference>
<accession>A0ABP6LSQ2</accession>
<organism evidence="2 3">
    <name type="scientific">Streptomyces glomeratus</name>
    <dbReference type="NCBI Taxonomy" id="284452"/>
    <lineage>
        <taxon>Bacteria</taxon>
        <taxon>Bacillati</taxon>
        <taxon>Actinomycetota</taxon>
        <taxon>Actinomycetes</taxon>
        <taxon>Kitasatosporales</taxon>
        <taxon>Streptomycetaceae</taxon>
        <taxon>Streptomyces</taxon>
    </lineage>
</organism>
<evidence type="ECO:0000313" key="3">
    <source>
        <dbReference type="Proteomes" id="UP001501532"/>
    </source>
</evidence>
<dbReference type="Proteomes" id="UP001501532">
    <property type="component" value="Unassembled WGS sequence"/>
</dbReference>
<sequence length="212" mass="23490">MIRRTLQGGLLAAVTMLALVPAAAVAAQGDRAAPATVVASVAQSPHTLPAPVRHVPARQRAHRLASCYRSIGHGSRLRHLGRVGHLGYACHLRHMPRTSYSHRIHSGTRTAYHHRIGYAAYRHHAYRHQACRHHAYRVAGRVVTRHVPLNIRSGPGTGYRVVGHRHAHARLLLVCERSGSYVHGNRGWYRLAGGRGYVSAHYVRTRSAVPWC</sequence>
<feature type="chain" id="PRO_5045274100" description="SH3b domain-containing protein" evidence="1">
    <location>
        <begin position="27"/>
        <end position="212"/>
    </location>
</feature>
<protein>
    <recommendedName>
        <fullName evidence="4">SH3b domain-containing protein</fullName>
    </recommendedName>
</protein>
<reference evidence="3" key="1">
    <citation type="journal article" date="2019" name="Int. J. Syst. Evol. Microbiol.">
        <title>The Global Catalogue of Microorganisms (GCM) 10K type strain sequencing project: providing services to taxonomists for standard genome sequencing and annotation.</title>
        <authorList>
            <consortium name="The Broad Institute Genomics Platform"/>
            <consortium name="The Broad Institute Genome Sequencing Center for Infectious Disease"/>
            <person name="Wu L."/>
            <person name="Ma J."/>
        </authorList>
    </citation>
    <scope>NUCLEOTIDE SEQUENCE [LARGE SCALE GENOMIC DNA]</scope>
    <source>
        <strain evidence="3">JCM 9091</strain>
    </source>
</reference>